<dbReference type="RefSeq" id="WP_183375433.1">
    <property type="nucleotide sequence ID" value="NZ_CBCSFZ010000018.1"/>
</dbReference>
<dbReference type="AlphaFoldDB" id="A0A839QY05"/>
<comment type="caution">
    <text evidence="1">The sequence shown here is derived from an EMBL/GenBank/DDBJ whole genome shotgun (WGS) entry which is preliminary data.</text>
</comment>
<evidence type="ECO:0000313" key="1">
    <source>
        <dbReference type="EMBL" id="MBB3022841.1"/>
    </source>
</evidence>
<reference evidence="1 2" key="1">
    <citation type="submission" date="2020-08" db="EMBL/GenBank/DDBJ databases">
        <title>Sequencing the genomes of 1000 actinobacteria strains.</title>
        <authorList>
            <person name="Klenk H.-P."/>
        </authorList>
    </citation>
    <scope>NUCLEOTIDE SEQUENCE [LARGE SCALE GENOMIC DNA]</scope>
    <source>
        <strain evidence="1 2">DSM 23040</strain>
    </source>
</reference>
<evidence type="ECO:0000313" key="2">
    <source>
        <dbReference type="Proteomes" id="UP000568050"/>
    </source>
</evidence>
<proteinExistence type="predicted"/>
<organism evidence="1 2">
    <name type="scientific">Helcobacillus massiliensis</name>
    <dbReference type="NCBI Taxonomy" id="521392"/>
    <lineage>
        <taxon>Bacteria</taxon>
        <taxon>Bacillati</taxon>
        <taxon>Actinomycetota</taxon>
        <taxon>Actinomycetes</taxon>
        <taxon>Micrococcales</taxon>
        <taxon>Dermabacteraceae</taxon>
        <taxon>Helcobacillus</taxon>
    </lineage>
</organism>
<dbReference type="EMBL" id="JACHWP010000002">
    <property type="protein sequence ID" value="MBB3022841.1"/>
    <property type="molecule type" value="Genomic_DNA"/>
</dbReference>
<gene>
    <name evidence="1" type="ORF">FHX50_001124</name>
</gene>
<keyword evidence="2" id="KW-1185">Reference proteome</keyword>
<dbReference type="Proteomes" id="UP000568050">
    <property type="component" value="Unassembled WGS sequence"/>
</dbReference>
<accession>A0A839QY05</accession>
<sequence length="56" mass="5912">MSAPAVSRISKADASSAELDEIVERIVDAFPPLTSDGIHSLGDLLSRAQSRKSADE</sequence>
<protein>
    <submittedName>
        <fullName evidence="1">Uncharacterized protein</fullName>
    </submittedName>
</protein>
<name>A0A839QY05_9MICO</name>